<dbReference type="AlphaFoldDB" id="A0A8J7L444"/>
<sequence length="45" mass="5185">MIDQRSQLGNLFLEDSDRILHPKPQEKPHAQARITSQIPQPPQQP</sequence>
<feature type="compositionally biased region" description="Basic and acidic residues" evidence="1">
    <location>
        <begin position="15"/>
        <end position="29"/>
    </location>
</feature>
<protein>
    <submittedName>
        <fullName evidence="2">Uncharacterized protein</fullName>
    </submittedName>
</protein>
<reference evidence="2 3" key="1">
    <citation type="journal article" date="2021" name="Int. J. Syst. Evol. Microbiol.">
        <title>Amazonocrinis nigriterrae gen. nov., sp. nov., Atlanticothrix silvestris gen. nov., sp. nov. and Dendronalium phyllosphericum gen. nov., sp. nov., nostocacean cyanobacteria from Brazilian environments.</title>
        <authorList>
            <person name="Alvarenga D.O."/>
            <person name="Andreote A.P.D."/>
            <person name="Branco L.H.Z."/>
            <person name="Delbaje E."/>
            <person name="Cruz R.B."/>
            <person name="Varani A.M."/>
            <person name="Fiore M.F."/>
        </authorList>
    </citation>
    <scope>NUCLEOTIDE SEQUENCE [LARGE SCALE GENOMIC DNA]</scope>
    <source>
        <strain evidence="2 3">CENA357</strain>
    </source>
</reference>
<proteinExistence type="predicted"/>
<evidence type="ECO:0000313" key="3">
    <source>
        <dbReference type="Proteomes" id="UP000599391"/>
    </source>
</evidence>
<evidence type="ECO:0000256" key="1">
    <source>
        <dbReference type="SAM" id="MobiDB-lite"/>
    </source>
</evidence>
<evidence type="ECO:0000313" key="2">
    <source>
        <dbReference type="EMBL" id="MBH8554589.1"/>
    </source>
</evidence>
<dbReference type="EMBL" id="JAECZB010000076">
    <property type="protein sequence ID" value="MBH8554589.1"/>
    <property type="molecule type" value="Genomic_DNA"/>
</dbReference>
<comment type="caution">
    <text evidence="2">The sequence shown here is derived from an EMBL/GenBank/DDBJ whole genome shotgun (WGS) entry which is preliminary data.</text>
</comment>
<gene>
    <name evidence="2" type="ORF">I8751_19930</name>
</gene>
<dbReference type="RefSeq" id="WP_214440826.1">
    <property type="nucleotide sequence ID" value="NZ_JAECZB010000076.1"/>
</dbReference>
<organism evidence="2 3">
    <name type="scientific">Atlanticothrix silvestris CENA357</name>
    <dbReference type="NCBI Taxonomy" id="1725252"/>
    <lineage>
        <taxon>Bacteria</taxon>
        <taxon>Bacillati</taxon>
        <taxon>Cyanobacteriota</taxon>
        <taxon>Cyanophyceae</taxon>
        <taxon>Nostocales</taxon>
        <taxon>Nodulariaceae</taxon>
        <taxon>Atlanticothrix</taxon>
        <taxon>Atlanticothrix silvestris</taxon>
    </lineage>
</organism>
<dbReference type="Proteomes" id="UP000599391">
    <property type="component" value="Unassembled WGS sequence"/>
</dbReference>
<name>A0A8J7L444_9CYAN</name>
<feature type="region of interest" description="Disordered" evidence="1">
    <location>
        <begin position="1"/>
        <end position="45"/>
    </location>
</feature>
<accession>A0A8J7L444</accession>
<keyword evidence="3" id="KW-1185">Reference proteome</keyword>